<dbReference type="RefSeq" id="WP_149309028.1">
    <property type="nucleotide sequence ID" value="NZ_SRSD01000010.1"/>
</dbReference>
<name>A0A5A9X7G4_9BACT</name>
<evidence type="ECO:0000313" key="3">
    <source>
        <dbReference type="Proteomes" id="UP000324298"/>
    </source>
</evidence>
<evidence type="ECO:0000313" key="2">
    <source>
        <dbReference type="EMBL" id="KAA0888734.1"/>
    </source>
</evidence>
<feature type="region of interest" description="Disordered" evidence="1">
    <location>
        <begin position="42"/>
        <end position="84"/>
    </location>
</feature>
<dbReference type="EMBL" id="SRSD01000010">
    <property type="protein sequence ID" value="KAA0888734.1"/>
    <property type="molecule type" value="Genomic_DNA"/>
</dbReference>
<sequence length="84" mass="9797">MTTILIVDDGYGRAQMIARSMIARSMIANAGIEPAEVIIRPSYDPPEQFADPKECWKPAPTGLPRKQRKNWKMKRRERKRSRRK</sequence>
<organism evidence="2 3">
    <name type="scientific">Oryzomonas rubra</name>
    <dbReference type="NCBI Taxonomy" id="2509454"/>
    <lineage>
        <taxon>Bacteria</taxon>
        <taxon>Pseudomonadati</taxon>
        <taxon>Thermodesulfobacteriota</taxon>
        <taxon>Desulfuromonadia</taxon>
        <taxon>Geobacterales</taxon>
        <taxon>Geobacteraceae</taxon>
        <taxon>Oryzomonas</taxon>
    </lineage>
</organism>
<dbReference type="AlphaFoldDB" id="A0A5A9X7G4"/>
<proteinExistence type="predicted"/>
<dbReference type="Proteomes" id="UP000324298">
    <property type="component" value="Unassembled WGS sequence"/>
</dbReference>
<gene>
    <name evidence="2" type="ORF">ET418_15250</name>
</gene>
<accession>A0A5A9X7G4</accession>
<comment type="caution">
    <text evidence="2">The sequence shown here is derived from an EMBL/GenBank/DDBJ whole genome shotgun (WGS) entry which is preliminary data.</text>
</comment>
<reference evidence="2 3" key="1">
    <citation type="submission" date="2019-04" db="EMBL/GenBank/DDBJ databases">
        <title>Geobacter ruber sp. nov., ferric-reducing bacteria isolated from paddy soil.</title>
        <authorList>
            <person name="Xu Z."/>
            <person name="Masuda Y."/>
            <person name="Itoh H."/>
            <person name="Senoo K."/>
        </authorList>
    </citation>
    <scope>NUCLEOTIDE SEQUENCE [LARGE SCALE GENOMIC DNA]</scope>
    <source>
        <strain evidence="2 3">Red88</strain>
    </source>
</reference>
<protein>
    <submittedName>
        <fullName evidence="2">Uncharacterized protein</fullName>
    </submittedName>
</protein>
<feature type="compositionally biased region" description="Basic residues" evidence="1">
    <location>
        <begin position="65"/>
        <end position="84"/>
    </location>
</feature>
<evidence type="ECO:0000256" key="1">
    <source>
        <dbReference type="SAM" id="MobiDB-lite"/>
    </source>
</evidence>
<keyword evidence="3" id="KW-1185">Reference proteome</keyword>